<gene>
    <name evidence="6" type="ORF">H8700_11720</name>
</gene>
<comment type="caution">
    <text evidence="6">The sequence shown here is derived from an EMBL/GenBank/DDBJ whole genome shotgun (WGS) entry which is preliminary data.</text>
</comment>
<evidence type="ECO:0000256" key="1">
    <source>
        <dbReference type="ARBA" id="ARBA00011028"/>
    </source>
</evidence>
<keyword evidence="3 5" id="KW-0732">Signal</keyword>
<dbReference type="EMBL" id="JACRSW010000040">
    <property type="protein sequence ID" value="MBC8558363.1"/>
    <property type="molecule type" value="Genomic_DNA"/>
</dbReference>
<feature type="signal peptide" evidence="5">
    <location>
        <begin position="1"/>
        <end position="24"/>
    </location>
</feature>
<evidence type="ECO:0000313" key="7">
    <source>
        <dbReference type="Proteomes" id="UP000637513"/>
    </source>
</evidence>
<comment type="similarity">
    <text evidence="1 4">Belongs to the bacterial solute-binding protein 9 family.</text>
</comment>
<dbReference type="InterPro" id="IPR006128">
    <property type="entry name" value="Lipoprotein_PsaA-like"/>
</dbReference>
<name>A0ABR7MX23_9FIRM</name>
<dbReference type="PRINTS" id="PR00690">
    <property type="entry name" value="ADHESNFAMILY"/>
</dbReference>
<reference evidence="6 7" key="1">
    <citation type="submission" date="2020-08" db="EMBL/GenBank/DDBJ databases">
        <title>Genome public.</title>
        <authorList>
            <person name="Liu C."/>
            <person name="Sun Q."/>
        </authorList>
    </citation>
    <scope>NUCLEOTIDE SEQUENCE [LARGE SCALE GENOMIC DNA]</scope>
    <source>
        <strain evidence="6 7">BX3</strain>
    </source>
</reference>
<organism evidence="6 7">
    <name type="scientific">Jutongia hominis</name>
    <dbReference type="NCBI Taxonomy" id="2763664"/>
    <lineage>
        <taxon>Bacteria</taxon>
        <taxon>Bacillati</taxon>
        <taxon>Bacillota</taxon>
        <taxon>Clostridia</taxon>
        <taxon>Lachnospirales</taxon>
        <taxon>Lachnospiraceae</taxon>
        <taxon>Jutongia</taxon>
    </lineage>
</organism>
<dbReference type="Proteomes" id="UP000637513">
    <property type="component" value="Unassembled WGS sequence"/>
</dbReference>
<dbReference type="InterPro" id="IPR050492">
    <property type="entry name" value="Bact_metal-bind_prot9"/>
</dbReference>
<dbReference type="PANTHER" id="PTHR42953:SF3">
    <property type="entry name" value="HIGH-AFFINITY ZINC UPTAKE SYSTEM PROTEIN ZNUA"/>
    <property type="match status" value="1"/>
</dbReference>
<keyword evidence="7" id="KW-1185">Reference proteome</keyword>
<dbReference type="SUPFAM" id="SSF53807">
    <property type="entry name" value="Helical backbone' metal receptor"/>
    <property type="match status" value="1"/>
</dbReference>
<dbReference type="RefSeq" id="WP_249305764.1">
    <property type="nucleotide sequence ID" value="NZ_JACRSW010000040.1"/>
</dbReference>
<evidence type="ECO:0000313" key="6">
    <source>
        <dbReference type="EMBL" id="MBC8558363.1"/>
    </source>
</evidence>
<keyword evidence="2 4" id="KW-0813">Transport</keyword>
<dbReference type="PROSITE" id="PS51257">
    <property type="entry name" value="PROKAR_LIPOPROTEIN"/>
    <property type="match status" value="1"/>
</dbReference>
<dbReference type="InterPro" id="IPR006129">
    <property type="entry name" value="AdhesinB"/>
</dbReference>
<dbReference type="InterPro" id="IPR006127">
    <property type="entry name" value="ZnuA-like"/>
</dbReference>
<proteinExistence type="inferred from homology"/>
<dbReference type="PRINTS" id="PR00691">
    <property type="entry name" value="ADHESINB"/>
</dbReference>
<feature type="chain" id="PRO_5045950677" evidence="5">
    <location>
        <begin position="25"/>
        <end position="319"/>
    </location>
</feature>
<dbReference type="Pfam" id="PF01297">
    <property type="entry name" value="ZnuA"/>
    <property type="match status" value="1"/>
</dbReference>
<sequence length="319" mass="35689">MKAKKMVCFIVLCSLLCTTFTGCSSVVDTKKKDGRLKVVATVFAEYDFLRHIAGDKINLSMLMLPGADLHAFDPTPKDVASVQSADLFVTIGGESDAWSEKIMESVDNKNLQTIKLMDCVSNVVEEEVVEGMQTEEEGQEDKEKEFDEHVWTSPKNAIQIVEHLRDKLCKMDAKNAKTYQKNAASYIEKLQDLDAQFTDVVQNAKRKEIIVADRFPFRYFADAYGLTYYAAYPGCSTQTGASAETISFLIDKVKEDHIPVVFHMELSSDKMADTICKETGAKKAQLNAVHNVSKTDFDKGRGYLELMQDNVSVLKEALN</sequence>
<evidence type="ECO:0000256" key="3">
    <source>
        <dbReference type="ARBA" id="ARBA00022729"/>
    </source>
</evidence>
<dbReference type="Gene3D" id="3.40.50.1980">
    <property type="entry name" value="Nitrogenase molybdenum iron protein domain"/>
    <property type="match status" value="2"/>
</dbReference>
<evidence type="ECO:0000256" key="5">
    <source>
        <dbReference type="SAM" id="SignalP"/>
    </source>
</evidence>
<protein>
    <submittedName>
        <fullName evidence="6">Zinc ABC transporter substrate-binding protein</fullName>
    </submittedName>
</protein>
<evidence type="ECO:0000256" key="2">
    <source>
        <dbReference type="ARBA" id="ARBA00022448"/>
    </source>
</evidence>
<evidence type="ECO:0000256" key="4">
    <source>
        <dbReference type="RuleBase" id="RU003512"/>
    </source>
</evidence>
<dbReference type="PANTHER" id="PTHR42953">
    <property type="entry name" value="HIGH-AFFINITY ZINC UPTAKE SYSTEM PROTEIN ZNUA-RELATED"/>
    <property type="match status" value="1"/>
</dbReference>
<accession>A0ABR7MX23</accession>